<feature type="non-terminal residue" evidence="3">
    <location>
        <position position="1"/>
    </location>
</feature>
<protein>
    <submittedName>
        <fullName evidence="3">Uncharacterized protein</fullName>
    </submittedName>
</protein>
<feature type="region of interest" description="Disordered" evidence="1">
    <location>
        <begin position="330"/>
        <end position="355"/>
    </location>
</feature>
<evidence type="ECO:0000256" key="1">
    <source>
        <dbReference type="SAM" id="MobiDB-lite"/>
    </source>
</evidence>
<sequence>RGSSRSRSRSGGSSSKPKITKYTPIKATSVRSPVIVKQTKVGSRSSTFKRVVVAYLVTRYAFSSAPVYRQGYPMYRSYVSIPKERAVRVTYERERLLNDKGDLCLDTSAGSQTTKEGIDDNLVNLTTTVKYKNGETKTLHGVDKTVSLEDIMDQDFEVVSLASYNITIVTGTTCTQVEKTVQGTMVTMYETNPNGSNRLNINNILLSVVIMLFLGKSVSSFKTSSFSCHKISIINDPQLRMFTEKSSTAFNFYLKKSVLLILTQQWKLLTQFSKIAMTWNSVFLIVRSIVILLRKIAVIENHILWLIHLATVFFVAIVLISMVEVFETRGSGGGGRSGGSRSSRTSYSLKSSNSKPKITKYTPINATSACSPVIVSQTKLGSCSSAFNFFAYAVHRYEFSGAPVYRQGYPMYWRKLCLDTSPGSQTMMVGIKDNLVDLRTTVKYKNGETKTLHGVDKTVSLEDIKDQDFDLVSQLQHVTETTCKQVEKTVKDTMVTMYETNPNDSNRLNINNILLSVVITLFVFMN</sequence>
<keyword evidence="2" id="KW-0812">Transmembrane</keyword>
<proteinExistence type="predicted"/>
<keyword evidence="2" id="KW-0472">Membrane</keyword>
<gene>
    <name evidence="3" type="ORF">PMEA_00033427</name>
</gene>
<evidence type="ECO:0000313" key="4">
    <source>
        <dbReference type="Proteomes" id="UP001159428"/>
    </source>
</evidence>
<feature type="transmembrane region" description="Helical" evidence="2">
    <location>
        <begin position="277"/>
        <end position="297"/>
    </location>
</feature>
<dbReference type="EMBL" id="CALNXJ010000008">
    <property type="protein sequence ID" value="CAH3046733.1"/>
    <property type="molecule type" value="Genomic_DNA"/>
</dbReference>
<keyword evidence="2" id="KW-1133">Transmembrane helix</keyword>
<comment type="caution">
    <text evidence="3">The sequence shown here is derived from an EMBL/GenBank/DDBJ whole genome shotgun (WGS) entry which is preliminary data.</text>
</comment>
<organism evidence="3 4">
    <name type="scientific">Pocillopora meandrina</name>
    <dbReference type="NCBI Taxonomy" id="46732"/>
    <lineage>
        <taxon>Eukaryota</taxon>
        <taxon>Metazoa</taxon>
        <taxon>Cnidaria</taxon>
        <taxon>Anthozoa</taxon>
        <taxon>Hexacorallia</taxon>
        <taxon>Scleractinia</taxon>
        <taxon>Astrocoeniina</taxon>
        <taxon>Pocilloporidae</taxon>
        <taxon>Pocillopora</taxon>
    </lineage>
</organism>
<feature type="transmembrane region" description="Helical" evidence="2">
    <location>
        <begin position="303"/>
        <end position="326"/>
    </location>
</feature>
<feature type="compositionally biased region" description="Low complexity" evidence="1">
    <location>
        <begin position="339"/>
        <end position="354"/>
    </location>
</feature>
<name>A0AAU9W5W0_9CNID</name>
<feature type="region of interest" description="Disordered" evidence="1">
    <location>
        <begin position="1"/>
        <end position="23"/>
    </location>
</feature>
<dbReference type="Proteomes" id="UP001159428">
    <property type="component" value="Unassembled WGS sequence"/>
</dbReference>
<evidence type="ECO:0000313" key="3">
    <source>
        <dbReference type="EMBL" id="CAH3046733.1"/>
    </source>
</evidence>
<accession>A0AAU9W5W0</accession>
<evidence type="ECO:0000256" key="2">
    <source>
        <dbReference type="SAM" id="Phobius"/>
    </source>
</evidence>
<dbReference type="AlphaFoldDB" id="A0AAU9W5W0"/>
<reference evidence="3 4" key="1">
    <citation type="submission" date="2022-05" db="EMBL/GenBank/DDBJ databases">
        <authorList>
            <consortium name="Genoscope - CEA"/>
            <person name="William W."/>
        </authorList>
    </citation>
    <scope>NUCLEOTIDE SEQUENCE [LARGE SCALE GENOMIC DNA]</scope>
</reference>
<keyword evidence="4" id="KW-1185">Reference proteome</keyword>